<evidence type="ECO:0000313" key="10">
    <source>
        <dbReference type="Proteomes" id="UP000290588"/>
    </source>
</evidence>
<dbReference type="InterPro" id="IPR006657">
    <property type="entry name" value="MoPterin_dinucl-bd_dom"/>
</dbReference>
<dbReference type="GO" id="GO:0046872">
    <property type="term" value="F:metal ion binding"/>
    <property type="evidence" value="ECO:0007669"/>
    <property type="project" value="UniProtKB-KW"/>
</dbReference>
<dbReference type="EMBL" id="NXIG01000007">
    <property type="protein sequence ID" value="RXI30285.1"/>
    <property type="molecule type" value="Genomic_DNA"/>
</dbReference>
<keyword evidence="2" id="KW-0479">Metal-binding</keyword>
<accession>A0A347U7Y3</accession>
<dbReference type="Gene3D" id="3.40.228.10">
    <property type="entry name" value="Dimethylsulfoxide Reductase, domain 2"/>
    <property type="match status" value="1"/>
</dbReference>
<dbReference type="SUPFAM" id="SSF50692">
    <property type="entry name" value="ADC-like"/>
    <property type="match status" value="1"/>
</dbReference>
<dbReference type="Proteomes" id="UP000262582">
    <property type="component" value="Chromosome"/>
</dbReference>
<dbReference type="Gene3D" id="2.40.40.20">
    <property type="match status" value="1"/>
</dbReference>
<dbReference type="CDD" id="cd00508">
    <property type="entry name" value="MopB_CT_Fdh-Nap-like"/>
    <property type="match status" value="1"/>
</dbReference>
<dbReference type="GO" id="GO:0016491">
    <property type="term" value="F:oxidoreductase activity"/>
    <property type="evidence" value="ECO:0007669"/>
    <property type="project" value="UniProtKB-KW"/>
</dbReference>
<dbReference type="GO" id="GO:0045333">
    <property type="term" value="P:cellular respiration"/>
    <property type="evidence" value="ECO:0007669"/>
    <property type="project" value="UniProtKB-ARBA"/>
</dbReference>
<dbReference type="PANTHER" id="PTHR43105">
    <property type="entry name" value="RESPIRATORY NITRATE REDUCTASE"/>
    <property type="match status" value="1"/>
</dbReference>
<dbReference type="SMART" id="SM00926">
    <property type="entry name" value="Molybdop_Fe4S4"/>
    <property type="match status" value="1"/>
</dbReference>
<dbReference type="Gene3D" id="3.40.50.740">
    <property type="match status" value="1"/>
</dbReference>
<dbReference type="GO" id="GO:0051539">
    <property type="term" value="F:4 iron, 4 sulfur cluster binding"/>
    <property type="evidence" value="ECO:0007669"/>
    <property type="project" value="UniProtKB-KW"/>
</dbReference>
<organism evidence="8 10">
    <name type="scientific">Arcobacter ellisii</name>
    <dbReference type="NCBI Taxonomy" id="913109"/>
    <lineage>
        <taxon>Bacteria</taxon>
        <taxon>Pseudomonadati</taxon>
        <taxon>Campylobacterota</taxon>
        <taxon>Epsilonproteobacteria</taxon>
        <taxon>Campylobacterales</taxon>
        <taxon>Arcobacteraceae</taxon>
        <taxon>Arcobacter</taxon>
    </lineage>
</organism>
<dbReference type="InterPro" id="IPR009010">
    <property type="entry name" value="Asp_de-COase-like_dom_sf"/>
</dbReference>
<dbReference type="Pfam" id="PF04879">
    <property type="entry name" value="Molybdop_Fe4S4"/>
    <property type="match status" value="1"/>
</dbReference>
<evidence type="ECO:0000313" key="9">
    <source>
        <dbReference type="Proteomes" id="UP000262582"/>
    </source>
</evidence>
<dbReference type="PROSITE" id="PS00932">
    <property type="entry name" value="MOLYBDOPTERIN_PROK_3"/>
    <property type="match status" value="1"/>
</dbReference>
<sequence>MIKSVCGYCGVGCGLEFEENKLVGDVVYPTNEGKLCSKGVSELISIQTPTRLLRPVFRENLNEEFKTVSWESAINQIATKIAISNKDKVGFYLSGQLLTEDYYIANKLMKGFIGSNNVDTNSRTCMASAVVAYKKALGIDYVPVRMNDVHKANLLILVGANTAEAHVVFHNRIKSAKKDGLKIIVIDPRFTDTAKYADLYLPIKPGSDIDFFNLISKRIIDEDLIDKEFVENHINNFTLLQNKFKRVPSTKLLKRTGLTKEQFEEFWQMYKSNENIITAWTMGINQSVQGVDKNLSIINTHLLTGKIFKEGNGPFSLTGQPNAMGGREVGGLSTMLAVHLGFDSESIKKVNQFWGTKKVSNKVGLTATQMLEANLDVLVICHTDPIYHLPNRNKMEELIKKIPLVVEINAYENSETAKFAHIRLPAAPWGEKEGTQTNLDRTITKQEKLTRVSIDCKPDWEIFQLIAQKLGYLKEFCFSSPKEIFEEYQEMTKLNPHLNIYETSYEELKEKPFVWGEKIRENREFFTPDKKGNLFFVENRVLSEKTSLEFPFILLTGRTRDQWHSGTKTNLPRTLLKHKPLNFCEINSKNAKDLGIKDGDNIRIISKRGQIESVALITDDIKLDTIFIPVSNRKINYLTNDLYDKDSLQPDYNHSAVKIIKL</sequence>
<dbReference type="PANTHER" id="PTHR43105:SF9">
    <property type="entry name" value="NADPH-FE(3+) OXIDOREDUCTASE SUBUNIT ALPHA"/>
    <property type="match status" value="1"/>
</dbReference>
<keyword evidence="4" id="KW-0408">Iron</keyword>
<keyword evidence="9" id="KW-1185">Reference proteome</keyword>
<dbReference type="GO" id="GO:0043546">
    <property type="term" value="F:molybdopterin cofactor binding"/>
    <property type="evidence" value="ECO:0007669"/>
    <property type="project" value="InterPro"/>
</dbReference>
<dbReference type="InterPro" id="IPR050123">
    <property type="entry name" value="Prok_molybdopt-oxidoreductase"/>
</dbReference>
<protein>
    <submittedName>
        <fullName evidence="8">Nitrate reductase</fullName>
    </submittedName>
</protein>
<dbReference type="Pfam" id="PF01568">
    <property type="entry name" value="Molydop_binding"/>
    <property type="match status" value="1"/>
</dbReference>
<evidence type="ECO:0000256" key="5">
    <source>
        <dbReference type="ARBA" id="ARBA00023014"/>
    </source>
</evidence>
<reference evidence="7 9" key="2">
    <citation type="submission" date="2018-08" db="EMBL/GenBank/DDBJ databases">
        <title>Complete genome of the Arcobacter ellisii type strain LMG 26155.</title>
        <authorList>
            <person name="Miller W.G."/>
            <person name="Yee E."/>
            <person name="Bono J.L."/>
        </authorList>
    </citation>
    <scope>NUCLEOTIDE SEQUENCE [LARGE SCALE GENOMIC DNA]</scope>
    <source>
        <strain evidence="7 9">LMG 26155</strain>
    </source>
</reference>
<dbReference type="KEGG" id="aell:AELL_1298"/>
<keyword evidence="3" id="KW-0560">Oxidoreductase</keyword>
<dbReference type="Pfam" id="PF00384">
    <property type="entry name" value="Molybdopterin"/>
    <property type="match status" value="1"/>
</dbReference>
<keyword evidence="5" id="KW-0411">Iron-sulfur</keyword>
<dbReference type="GO" id="GO:0016020">
    <property type="term" value="C:membrane"/>
    <property type="evidence" value="ECO:0007669"/>
    <property type="project" value="TreeGrafter"/>
</dbReference>
<keyword evidence="1" id="KW-0004">4Fe-4S</keyword>
<evidence type="ECO:0000256" key="4">
    <source>
        <dbReference type="ARBA" id="ARBA00023004"/>
    </source>
</evidence>
<gene>
    <name evidence="7" type="primary">narB</name>
    <name evidence="7" type="ORF">AELL_1298</name>
    <name evidence="8" type="ORF">CP962_08025</name>
</gene>
<evidence type="ECO:0000256" key="3">
    <source>
        <dbReference type="ARBA" id="ARBA00023002"/>
    </source>
</evidence>
<dbReference type="SUPFAM" id="SSF53706">
    <property type="entry name" value="Formate dehydrogenase/DMSO reductase, domains 1-3"/>
    <property type="match status" value="1"/>
</dbReference>
<dbReference type="Proteomes" id="UP000290588">
    <property type="component" value="Unassembled WGS sequence"/>
</dbReference>
<evidence type="ECO:0000313" key="8">
    <source>
        <dbReference type="EMBL" id="RXI30285.1"/>
    </source>
</evidence>
<evidence type="ECO:0000313" key="7">
    <source>
        <dbReference type="EMBL" id="AXX94961.1"/>
    </source>
</evidence>
<name>A0A347U7Y3_9BACT</name>
<dbReference type="InterPro" id="IPR006656">
    <property type="entry name" value="Mopterin_OxRdtase"/>
</dbReference>
<dbReference type="AlphaFoldDB" id="A0A347U7Y3"/>
<dbReference type="InterPro" id="IPR006655">
    <property type="entry name" value="Mopterin_OxRdtase_prok_CS"/>
</dbReference>
<evidence type="ECO:0000256" key="2">
    <source>
        <dbReference type="ARBA" id="ARBA00022723"/>
    </source>
</evidence>
<dbReference type="Gene3D" id="2.20.25.90">
    <property type="entry name" value="ADC-like domains"/>
    <property type="match status" value="1"/>
</dbReference>
<dbReference type="RefSeq" id="WP_118917157.1">
    <property type="nucleotide sequence ID" value="NZ_CP032097.1"/>
</dbReference>
<feature type="domain" description="4Fe-4S Mo/W bis-MGD-type" evidence="6">
    <location>
        <begin position="1"/>
        <end position="49"/>
    </location>
</feature>
<evidence type="ECO:0000259" key="6">
    <source>
        <dbReference type="SMART" id="SM00926"/>
    </source>
</evidence>
<dbReference type="InterPro" id="IPR006963">
    <property type="entry name" value="Mopterin_OxRdtase_4Fe-4S_dom"/>
</dbReference>
<dbReference type="OrthoDB" id="9757870at2"/>
<evidence type="ECO:0000256" key="1">
    <source>
        <dbReference type="ARBA" id="ARBA00022485"/>
    </source>
</evidence>
<proteinExistence type="predicted"/>
<dbReference type="EMBL" id="CP032097">
    <property type="protein sequence ID" value="AXX94961.1"/>
    <property type="molecule type" value="Genomic_DNA"/>
</dbReference>
<reference evidence="8 10" key="1">
    <citation type="submission" date="2017-09" db="EMBL/GenBank/DDBJ databases">
        <title>Genomics of the genus Arcobacter.</title>
        <authorList>
            <person name="Perez-Cataluna A."/>
            <person name="Figueras M.J."/>
            <person name="Salas-Masso N."/>
        </authorList>
    </citation>
    <scope>NUCLEOTIDE SEQUENCE [LARGE SCALE GENOMIC DNA]</scope>
    <source>
        <strain evidence="8 10">CECT 7837</strain>
    </source>
</reference>